<keyword evidence="2" id="KW-1185">Reference proteome</keyword>
<reference evidence="1 2" key="2">
    <citation type="submission" date="2008-08" db="EMBL/GenBank/DDBJ databases">
        <authorList>
            <person name="Fulton L."/>
            <person name="Clifton S."/>
            <person name="Fulton B."/>
            <person name="Xu J."/>
            <person name="Minx P."/>
            <person name="Pepin K.H."/>
            <person name="Johnson M."/>
            <person name="Bhonagiri V."/>
            <person name="Nash W.E."/>
            <person name="Mardis E.R."/>
            <person name="Wilson R.K."/>
        </authorList>
    </citation>
    <scope>NUCLEOTIDE SEQUENCE [LARGE SCALE GENOMIC DNA]</scope>
    <source>
        <strain evidence="1 2">ATCC 29176</strain>
    </source>
</reference>
<evidence type="ECO:0000313" key="2">
    <source>
        <dbReference type="Proteomes" id="UP000003254"/>
    </source>
</evidence>
<protein>
    <submittedName>
        <fullName evidence="1">Uncharacterized protein</fullName>
    </submittedName>
</protein>
<name>B5CRW2_9FIRM</name>
<sequence length="700" mass="78690">MLDREILRTDYGVSYGSVTLKSLQNDNVPELDLLVREAIQNSSDAALMEEGKSYAVNFQSGKFVPARFNSLLYGIEDILNGRYPDQEADYLEIRDTKTSGLTGSIRKAEIKKDDHGNFFKLIFDTGKRQIISNAGGNWGFGKSVYYRVGIGIVIFYSRIKVDESNYENRLIITLVEDESRVDQYGNDCTLLNAIEPLSAGKAWWGIRNGEDLLPLNDDEHINSVLDVFGIKPFKEKETGTSIVIPYIKIKELLDGIIPVEAEIREDVREHFVNNWASSVSSYLRLAIQKWYAPKIHNRELPVFCKNKWLLVSVDNVPISKQDMLPFFRLTQDLYTCALAKSYDHEYTSDEFDNITILPVNIRSYFESGMVSGYVAIARISQTELNGTENVLSPYDYIGKFEADGGLNEPIVMFARDPGMVIDYAITGAWVKNVPPPESPEDFLFAFYVPTTEKRIKSDLGVPEYAGKTLGEYLRDCEASDHMAWIDPVKMQIVQRIQRNTINAIIGHIKKSSIVNVDATASKLSNRLGKNLLPRIGYGKKKPSGGTGGGGGTGTKITNISFQITSQVIRGNEVEMDFILKMMHGKKNAAVSLMIASEAGWIDAKSWKDDIGTEFPVRVTNCFIDTVRTSVSDYPIEIKQNCDSDNVSVEAEEITVAIISENGDDIFTQIQISPHLINPEINGKIRIRAYDKKYQYTFRIE</sequence>
<dbReference type="Proteomes" id="UP000003254">
    <property type="component" value="Unassembled WGS sequence"/>
</dbReference>
<proteinExistence type="predicted"/>
<evidence type="ECO:0000313" key="1">
    <source>
        <dbReference type="EMBL" id="EDY32050.1"/>
    </source>
</evidence>
<dbReference type="GeneID" id="77334056"/>
<dbReference type="AlphaFoldDB" id="B5CRW2"/>
<dbReference type="RefSeq" id="WP_005612453.1">
    <property type="nucleotide sequence ID" value="NZ_CP102292.1"/>
</dbReference>
<organism evidence="1 2">
    <name type="scientific">[Ruminococcus] lactaris ATCC 29176</name>
    <dbReference type="NCBI Taxonomy" id="471875"/>
    <lineage>
        <taxon>Bacteria</taxon>
        <taxon>Bacillati</taxon>
        <taxon>Bacillota</taxon>
        <taxon>Clostridia</taxon>
        <taxon>Lachnospirales</taxon>
        <taxon>Lachnospiraceae</taxon>
        <taxon>Mediterraneibacter</taxon>
    </lineage>
</organism>
<dbReference type="EMBL" id="ABOU02000048">
    <property type="protein sequence ID" value="EDY32050.1"/>
    <property type="molecule type" value="Genomic_DNA"/>
</dbReference>
<comment type="caution">
    <text evidence="1">The sequence shown here is derived from an EMBL/GenBank/DDBJ whole genome shotgun (WGS) entry which is preliminary data.</text>
</comment>
<accession>B5CRW2</accession>
<reference evidence="1 2" key="1">
    <citation type="submission" date="2008-08" db="EMBL/GenBank/DDBJ databases">
        <title>Draft genome sequence of Ruminococcus lactaris ATCC 29176.</title>
        <authorList>
            <person name="Sudarsanam P."/>
            <person name="Ley R."/>
            <person name="Guruge J."/>
            <person name="Turnbaugh P.J."/>
            <person name="Mahowald M."/>
            <person name="Liep D."/>
            <person name="Gordon J."/>
        </authorList>
    </citation>
    <scope>NUCLEOTIDE SEQUENCE [LARGE SCALE GENOMIC DNA]</scope>
    <source>
        <strain evidence="1 2">ATCC 29176</strain>
    </source>
</reference>
<gene>
    <name evidence="1" type="ORF">RUMLAC_02213</name>
</gene>
<dbReference type="HOGENOM" id="CLU_393748_0_0_9"/>
<dbReference type="eggNOG" id="ENOG502Z9CS">
    <property type="taxonomic scope" value="Bacteria"/>
</dbReference>